<dbReference type="InterPro" id="IPR054425">
    <property type="entry name" value="Cdc6_ORC1-like_ATPase_lid"/>
</dbReference>
<dbReference type="Gene3D" id="1.10.8.60">
    <property type="match status" value="1"/>
</dbReference>
<dbReference type="Gene3D" id="3.40.50.300">
    <property type="entry name" value="P-loop containing nucleotide triphosphate hydrolases"/>
    <property type="match status" value="1"/>
</dbReference>
<dbReference type="AlphaFoldDB" id="A0A922HQ86"/>
<feature type="compositionally biased region" description="Basic residues" evidence="3">
    <location>
        <begin position="1"/>
        <end position="14"/>
    </location>
</feature>
<gene>
    <name evidence="5" type="primary">CDC6</name>
    <name evidence="5" type="ORF">DERF_012793</name>
</gene>
<proteinExistence type="inferred from homology"/>
<comment type="similarity">
    <text evidence="2">Belongs to the CDC6/cdc18 family.</text>
</comment>
<dbReference type="PANTHER" id="PTHR10763">
    <property type="entry name" value="CELL DIVISION CONTROL PROTEIN 6-RELATED"/>
    <property type="match status" value="1"/>
</dbReference>
<dbReference type="PANTHER" id="PTHR10763:SF26">
    <property type="entry name" value="CELL DIVISION CONTROL PROTEIN 6 HOMOLOG"/>
    <property type="match status" value="1"/>
</dbReference>
<accession>A0A922HQ86</accession>
<keyword evidence="6" id="KW-1185">Reference proteome</keyword>
<dbReference type="Pfam" id="PF22606">
    <property type="entry name" value="Cdc6-ORC-like_ATPase_lid"/>
    <property type="match status" value="1"/>
</dbReference>
<dbReference type="InterPro" id="IPR050311">
    <property type="entry name" value="ORC1/CDC6"/>
</dbReference>
<feature type="compositionally biased region" description="Polar residues" evidence="3">
    <location>
        <begin position="16"/>
        <end position="25"/>
    </location>
</feature>
<feature type="domain" description="AAA+ ATPase" evidence="4">
    <location>
        <begin position="67"/>
        <end position="226"/>
    </location>
</feature>
<dbReference type="InterPro" id="IPR041664">
    <property type="entry name" value="AAA_16"/>
</dbReference>
<feature type="region of interest" description="Disordered" evidence="3">
    <location>
        <begin position="1"/>
        <end position="30"/>
    </location>
</feature>
<dbReference type="PIRSF" id="PIRSF001767">
    <property type="entry name" value="Cdc6"/>
    <property type="match status" value="1"/>
</dbReference>
<comment type="caution">
    <text evidence="5">The sequence shown here is derived from an EMBL/GenBank/DDBJ whole genome shotgun (WGS) entry which is preliminary data.</text>
</comment>
<evidence type="ECO:0000256" key="2">
    <source>
        <dbReference type="PIRNR" id="PIRNR001767"/>
    </source>
</evidence>
<evidence type="ECO:0000256" key="1">
    <source>
        <dbReference type="ARBA" id="ARBA00022705"/>
    </source>
</evidence>
<name>A0A922HQ86_DERFA</name>
<reference evidence="5" key="1">
    <citation type="submission" date="2013-05" db="EMBL/GenBank/DDBJ databases">
        <authorList>
            <person name="Yim A.K.Y."/>
            <person name="Chan T.F."/>
            <person name="Ji K.M."/>
            <person name="Liu X.Y."/>
            <person name="Zhou J.W."/>
            <person name="Li R.Q."/>
            <person name="Yang K.Y."/>
            <person name="Li J."/>
            <person name="Li M."/>
            <person name="Law P.T.W."/>
            <person name="Wu Y.L."/>
            <person name="Cai Z.L."/>
            <person name="Qin H."/>
            <person name="Bao Y."/>
            <person name="Leung R.K.K."/>
            <person name="Ng P.K.S."/>
            <person name="Zou J."/>
            <person name="Zhong X.J."/>
            <person name="Ran P.X."/>
            <person name="Zhong N.S."/>
            <person name="Liu Z.G."/>
            <person name="Tsui S.K.W."/>
        </authorList>
    </citation>
    <scope>NUCLEOTIDE SEQUENCE</scope>
    <source>
        <strain evidence="5">Derf</strain>
        <tissue evidence="5">Whole organism</tissue>
    </source>
</reference>
<organism evidence="5 6">
    <name type="scientific">Dermatophagoides farinae</name>
    <name type="common">American house dust mite</name>
    <dbReference type="NCBI Taxonomy" id="6954"/>
    <lineage>
        <taxon>Eukaryota</taxon>
        <taxon>Metazoa</taxon>
        <taxon>Ecdysozoa</taxon>
        <taxon>Arthropoda</taxon>
        <taxon>Chelicerata</taxon>
        <taxon>Arachnida</taxon>
        <taxon>Acari</taxon>
        <taxon>Acariformes</taxon>
        <taxon>Sarcoptiformes</taxon>
        <taxon>Astigmata</taxon>
        <taxon>Psoroptidia</taxon>
        <taxon>Analgoidea</taxon>
        <taxon>Pyroglyphidae</taxon>
        <taxon>Dermatophagoidinae</taxon>
        <taxon>Dermatophagoides</taxon>
    </lineage>
</organism>
<dbReference type="GO" id="GO:0051301">
    <property type="term" value="P:cell division"/>
    <property type="evidence" value="ECO:0007669"/>
    <property type="project" value="UniProtKB-UniRule"/>
</dbReference>
<dbReference type="InterPro" id="IPR003593">
    <property type="entry name" value="AAA+_ATPase"/>
</dbReference>
<dbReference type="SMART" id="SM00382">
    <property type="entry name" value="AAA"/>
    <property type="match status" value="1"/>
</dbReference>
<dbReference type="SUPFAM" id="SSF52540">
    <property type="entry name" value="P-loop containing nucleoside triphosphate hydrolases"/>
    <property type="match status" value="1"/>
</dbReference>
<dbReference type="GO" id="GO:0033314">
    <property type="term" value="P:mitotic DNA replication checkpoint signaling"/>
    <property type="evidence" value="ECO:0007669"/>
    <property type="project" value="TreeGrafter"/>
</dbReference>
<reference evidence="5" key="2">
    <citation type="journal article" date="2022" name="Res Sq">
        <title>Comparative Genomics Reveals Insights into the Divergent Evolution of Astigmatic Mites and Household Pest Adaptations.</title>
        <authorList>
            <person name="Xiong Q."/>
            <person name="Wan A.T.-Y."/>
            <person name="Liu X.-Y."/>
            <person name="Fung C.S.-H."/>
            <person name="Xiao X."/>
            <person name="Malainual N."/>
            <person name="Hou J."/>
            <person name="Wang L."/>
            <person name="Wang M."/>
            <person name="Yang K."/>
            <person name="Cui Y."/>
            <person name="Leung E."/>
            <person name="Nong W."/>
            <person name="Shin S.-K."/>
            <person name="Au S."/>
            <person name="Jeong K.Y."/>
            <person name="Chew F.T."/>
            <person name="Hui J."/>
            <person name="Leung T.F."/>
            <person name="Tungtrongchitr A."/>
            <person name="Zhong N."/>
            <person name="Liu Z."/>
            <person name="Tsui S."/>
        </authorList>
    </citation>
    <scope>NUCLEOTIDE SEQUENCE</scope>
    <source>
        <strain evidence="5">Derf</strain>
        <tissue evidence="5">Whole organism</tissue>
    </source>
</reference>
<feature type="region of interest" description="Disordered" evidence="3">
    <location>
        <begin position="423"/>
        <end position="442"/>
    </location>
</feature>
<keyword evidence="1" id="KW-0235">DNA replication</keyword>
<protein>
    <recommendedName>
        <fullName evidence="2">Cell division control protein</fullName>
    </recommendedName>
</protein>
<dbReference type="Proteomes" id="UP000790347">
    <property type="component" value="Unassembled WGS sequence"/>
</dbReference>
<comment type="function">
    <text evidence="2">Involved in the initiation of DNA replication. Also participates in checkpoint controls that ensure DNA replication is completed before mitosis is initiated.</text>
</comment>
<dbReference type="InterPro" id="IPR016314">
    <property type="entry name" value="Cdc6/18"/>
</dbReference>
<dbReference type="GO" id="GO:0003688">
    <property type="term" value="F:DNA replication origin binding"/>
    <property type="evidence" value="ECO:0007669"/>
    <property type="project" value="TreeGrafter"/>
</dbReference>
<dbReference type="GO" id="GO:0005634">
    <property type="term" value="C:nucleus"/>
    <property type="evidence" value="ECO:0007669"/>
    <property type="project" value="UniProtKB-SubCell"/>
</dbReference>
<evidence type="ECO:0000259" key="4">
    <source>
        <dbReference type="SMART" id="SM00382"/>
    </source>
</evidence>
<sequence length="474" mass="53793">MTRLSPSKRSHLKMSHPSNGGQQHPNMEPISNAKTMLSSSNVDRIIGRDDEYKKIMEIIDQGLASKQSLTIYISGPAGTGKTLTTTTVIDELSRKWKNSFKFISMNCMSSFQNANDFYASIVAHFERRPKRLATSINTVAAANASNQCLEELKAILIGRKSMTVLLMDEIDQLQTKNQNVLNSIFRLPLQLSDRVILVGIANALDFTAKTMSWLRTGSQCNFHEIRFLPYRKEQIVKIIENRLQMFQNENKPLIDRAAIEFCARKIASFSGDIRKALDVCRRAIELIDNDSQSHKVSRPKKMIPFRARENTMMTNNEPVTIRLMMDVLNKVYGNAIDKIDSNSRSFLPSDQQVVLSVFLVLLKTRSLREIRLSEFRETLIKICRRRGISVEGKSESDILNMCQYLSDYGYVTVNAARRIEKSTGSPFAKRTPSKNHHSTDTHSTTLSLIIDPSEAEQLITVFHRSIVDDAFSFV</sequence>
<comment type="subcellular location">
    <subcellularLocation>
        <location evidence="2">Nucleus</location>
    </subcellularLocation>
</comment>
<dbReference type="Pfam" id="PF13191">
    <property type="entry name" value="AAA_16"/>
    <property type="match status" value="1"/>
</dbReference>
<dbReference type="EMBL" id="ASGP02000006">
    <property type="protein sequence ID" value="KAH9501990.1"/>
    <property type="molecule type" value="Genomic_DNA"/>
</dbReference>
<keyword evidence="2" id="KW-0539">Nucleus</keyword>
<evidence type="ECO:0000313" key="5">
    <source>
        <dbReference type="EMBL" id="KAH9501990.1"/>
    </source>
</evidence>
<evidence type="ECO:0000313" key="6">
    <source>
        <dbReference type="Proteomes" id="UP000790347"/>
    </source>
</evidence>
<dbReference type="GO" id="GO:0006270">
    <property type="term" value="P:DNA replication initiation"/>
    <property type="evidence" value="ECO:0007669"/>
    <property type="project" value="UniProtKB-UniRule"/>
</dbReference>
<dbReference type="InterPro" id="IPR027417">
    <property type="entry name" value="P-loop_NTPase"/>
</dbReference>
<evidence type="ECO:0000256" key="3">
    <source>
        <dbReference type="SAM" id="MobiDB-lite"/>
    </source>
</evidence>